<protein>
    <submittedName>
        <fullName evidence="1">Centrosomal protein 2</fullName>
    </submittedName>
</protein>
<comment type="caution">
    <text evidence="1">The sequence shown here is derived from an EMBL/GenBank/DDBJ whole genome shotgun (WGS) entry which is preliminary data.</text>
</comment>
<gene>
    <name evidence="1" type="ORF">MML48_4g00019867</name>
</gene>
<evidence type="ECO:0000313" key="1">
    <source>
        <dbReference type="EMBL" id="KAI4463627.1"/>
    </source>
</evidence>
<keyword evidence="2" id="KW-1185">Reference proteome</keyword>
<organism evidence="1 2">
    <name type="scientific">Holotrichia oblita</name>
    <name type="common">Chafer beetle</name>
    <dbReference type="NCBI Taxonomy" id="644536"/>
    <lineage>
        <taxon>Eukaryota</taxon>
        <taxon>Metazoa</taxon>
        <taxon>Ecdysozoa</taxon>
        <taxon>Arthropoda</taxon>
        <taxon>Hexapoda</taxon>
        <taxon>Insecta</taxon>
        <taxon>Pterygota</taxon>
        <taxon>Neoptera</taxon>
        <taxon>Endopterygota</taxon>
        <taxon>Coleoptera</taxon>
        <taxon>Polyphaga</taxon>
        <taxon>Scarabaeiformia</taxon>
        <taxon>Scarabaeidae</taxon>
        <taxon>Melolonthinae</taxon>
        <taxon>Holotrichia</taxon>
    </lineage>
</organism>
<dbReference type="EMBL" id="CM043018">
    <property type="protein sequence ID" value="KAI4463627.1"/>
    <property type="molecule type" value="Genomic_DNA"/>
</dbReference>
<proteinExistence type="predicted"/>
<accession>A0ACB9T9X8</accession>
<reference evidence="1" key="1">
    <citation type="submission" date="2022-04" db="EMBL/GenBank/DDBJ databases">
        <title>Chromosome-scale genome assembly of Holotrichia oblita Faldermann.</title>
        <authorList>
            <person name="Rongchong L."/>
        </authorList>
    </citation>
    <scope>NUCLEOTIDE SEQUENCE</scope>
    <source>
        <strain evidence="1">81SQS9</strain>
    </source>
</reference>
<name>A0ACB9T9X8_HOLOL</name>
<sequence>MEDRYLNLRKQLEELGYHQYLKIECVPLVEKLVSDLIHTTESLRKYMKISKDAINERDNLLLGAEPYKCDNAKLVKECNELHLAFLQFREQHDKLQKDLKRRITLLEKQKIDSDLEKEKLITKLKNLELEVAHKNSKLLNSESSKLGSICWLKPSLKTSTMSSLPRCKCYVKEKGTAQSLAEDKILTLMKDISKLKEERLELTEANLAYKDQINSRDKEIQRLVSLLEGGRPIQALNQDCCYKDVELKMSRMQDDIEIMQRSKKDLENRLKEAVIKQHEAMKRALTLAERNKVLEKEMRDIDQIALAVEADCNSTVKCNANKLYRLQERCHESVLQIQQLEKEVAELKRDKQELVSDYDVVKTEKRHLQSVLETALEEKKRLNDRLNQYSIIEHDLNMEIDRLVQTSTSQKQRIAELECRLLSSGEIPYEQISQEKLKKKGKPGATSPTKKKKKPGRRASPTNWVTGDLSRAPDNTPASALESTVRESSPTPSRDVSPRNSLGNALPRTRRDFCDNPKTCVAELRNLIMDEIRNKDVCLSHLKEIIGNEFDHIQTRANMSLDHLKNERDYYMKECQNLMEKMRNMCNNKPSLDTDGSIARKLMEKEQLVATLEHENRTLSQEKHNLMTRLETSRDRFDNDTEMVSARTMAEHHLQEKARLEGMLKSSEEDVRKLEADRRDFMHTQGSRRATINNLQEECDMLKDQLRNCQSEFNQQRAYHAQLKTLHEQTDRALADCQSQLHQVEKEMFMVQERLKLTENEKDHATKEIFDLRNEVTVLKGNLAKMDQEKDSLLHSLDDKTERIAALEEDLKKREMKINSLEGALADMRRKISISDLKRRITLLEKQKIDSDLEKEKLITKLKNLELEVAHKNSKLLNSESSKLGSICWLKPSLKTSTMSSLPRCKCYVKEKGTAQSLAEDKILTLMKDISKLKEERLELTEANLAYKDQINSRDKEIQRLVSLLEGGRPIQALNQDCCYKDVELKMSRMQDDIEIMQRSKKDLENRLKEAVIKQHEAMKRALTLAERNKVLEKEMRDIDQIALAVEADCNSTVKCNANKLYRLQERCHESVLQIQQLEKEVAELKRDKQELVSDYDVVKTEKRHLQSVLETALEEKKRLNDRLNQYSIIEHDLNMEIDRLVQTSTSQKQRIAELECRLLSSGEIPYEQISQEKLKKKGKPGATSPTKKKKKPGRRASPTNWVTGDLSRAPDNTPASALESTVRESSPTPSRDVSPRNSLGNALPRTRRDFCDNPKTCVAELRNLIMDEIRNKDVCLSHLKEIIGNEFDHIQTRANMSLDHLKNERDYYMKECQNLMEKMRNMCNNKPSLDTDGSIARKLMEKEQLVATLEHENRTLSQEKHNLMTRLETSRDRFDNDTEMVSARSSLKRLERERDLLKADIQRLEEERDGMRHRLNTMAEHHLQEKARLEGMLKSSEEDVRKLEADRRDFMHTQGSRRATINNLQEECDMLKDQLRNCQSEFNQQRAYHAQLKTLHEQTDRALADCQSQLHQVEKEMFMVQERLKLTENEKDHATKEIFDLRNEVTVLKGNLAKMDQEKDSLLHSLDDKTERIAALEEDLKKREMKINSLEGALADMRRKISVFTYSMQWLQEVVENYKKEYPF</sequence>
<evidence type="ECO:0000313" key="2">
    <source>
        <dbReference type="Proteomes" id="UP001056778"/>
    </source>
</evidence>
<dbReference type="Proteomes" id="UP001056778">
    <property type="component" value="Chromosome 4"/>
</dbReference>